<name>A0A3P7JG71_STRVU</name>
<keyword evidence="1" id="KW-1133">Transmembrane helix</keyword>
<accession>A0A3P7JG71</accession>
<evidence type="ECO:0000256" key="1">
    <source>
        <dbReference type="SAM" id="Phobius"/>
    </source>
</evidence>
<keyword evidence="4" id="KW-1185">Reference proteome</keyword>
<feature type="transmembrane region" description="Helical" evidence="1">
    <location>
        <begin position="12"/>
        <end position="32"/>
    </location>
</feature>
<reference evidence="3 4" key="1">
    <citation type="submission" date="2018-11" db="EMBL/GenBank/DDBJ databases">
        <authorList>
            <consortium name="Pathogen Informatics"/>
        </authorList>
    </citation>
    <scope>NUCLEOTIDE SEQUENCE [LARGE SCALE GENOMIC DNA]</scope>
</reference>
<protein>
    <recommendedName>
        <fullName evidence="2">7TM GPCR serpentine receptor class x (Srx) domain-containing protein</fullName>
    </recommendedName>
</protein>
<keyword evidence="1" id="KW-0812">Transmembrane</keyword>
<evidence type="ECO:0000313" key="3">
    <source>
        <dbReference type="EMBL" id="VDM78949.1"/>
    </source>
</evidence>
<dbReference type="Proteomes" id="UP000270094">
    <property type="component" value="Unassembled WGS sequence"/>
</dbReference>
<proteinExistence type="predicted"/>
<sequence length="110" mass="12594">MVNIARLMVGAFLNLEIWALLILNVFVLFCIVKGRLHLKKDNSVYLLASFNIVSEILQQILHASYIGPMIITGKWFFEGQDSLGVTIVSMWFLIIWYIGSMVQLLFATNR</sequence>
<dbReference type="InterPro" id="IPR019430">
    <property type="entry name" value="7TM_GPCR_serpentine_rcpt_Srx"/>
</dbReference>
<dbReference type="Pfam" id="PF10328">
    <property type="entry name" value="7TM_GPCR_Srx"/>
    <property type="match status" value="1"/>
</dbReference>
<feature type="domain" description="7TM GPCR serpentine receptor class x (Srx)" evidence="2">
    <location>
        <begin position="21"/>
        <end position="110"/>
    </location>
</feature>
<organism evidence="3 4">
    <name type="scientific">Strongylus vulgaris</name>
    <name type="common">Blood worm</name>
    <dbReference type="NCBI Taxonomy" id="40348"/>
    <lineage>
        <taxon>Eukaryota</taxon>
        <taxon>Metazoa</taxon>
        <taxon>Ecdysozoa</taxon>
        <taxon>Nematoda</taxon>
        <taxon>Chromadorea</taxon>
        <taxon>Rhabditida</taxon>
        <taxon>Rhabditina</taxon>
        <taxon>Rhabditomorpha</taxon>
        <taxon>Strongyloidea</taxon>
        <taxon>Strongylidae</taxon>
        <taxon>Strongylus</taxon>
    </lineage>
</organism>
<feature type="transmembrane region" description="Helical" evidence="1">
    <location>
        <begin position="85"/>
        <end position="107"/>
    </location>
</feature>
<gene>
    <name evidence="3" type="ORF">SVUK_LOCUS13947</name>
</gene>
<evidence type="ECO:0000259" key="2">
    <source>
        <dbReference type="Pfam" id="PF10328"/>
    </source>
</evidence>
<dbReference type="EMBL" id="UYYB01103432">
    <property type="protein sequence ID" value="VDM78949.1"/>
    <property type="molecule type" value="Genomic_DNA"/>
</dbReference>
<dbReference type="AlphaFoldDB" id="A0A3P7JG71"/>
<keyword evidence="1" id="KW-0472">Membrane</keyword>
<feature type="transmembrane region" description="Helical" evidence="1">
    <location>
        <begin position="44"/>
        <end position="65"/>
    </location>
</feature>
<dbReference type="OrthoDB" id="5846501at2759"/>
<evidence type="ECO:0000313" key="4">
    <source>
        <dbReference type="Proteomes" id="UP000270094"/>
    </source>
</evidence>